<sequence>LLTLIIFHLTLYFERPKTHCEHHRDSVQTTSPDGLPLVGAYVPQCDENGLYVPEQCHGSTGYCWCVDSRGQERAGTRTGPGSPSVDCRTGETMWFHPNSTWYIYCDAESLINVFNSTIKMRTLII</sequence>
<organism evidence="9 10">
    <name type="scientific">Xiphophorus couchianus</name>
    <name type="common">Monterrey platyfish</name>
    <dbReference type="NCBI Taxonomy" id="32473"/>
    <lineage>
        <taxon>Eukaryota</taxon>
        <taxon>Metazoa</taxon>
        <taxon>Chordata</taxon>
        <taxon>Craniata</taxon>
        <taxon>Vertebrata</taxon>
        <taxon>Euteleostomi</taxon>
        <taxon>Actinopterygii</taxon>
        <taxon>Neopterygii</taxon>
        <taxon>Teleostei</taxon>
        <taxon>Neoteleostei</taxon>
        <taxon>Acanthomorphata</taxon>
        <taxon>Ovalentaria</taxon>
        <taxon>Atherinomorphae</taxon>
        <taxon>Cyprinodontiformes</taxon>
        <taxon>Poeciliidae</taxon>
        <taxon>Poeciliinae</taxon>
        <taxon>Xiphophorus</taxon>
    </lineage>
</organism>
<dbReference type="PANTHER" id="PTHR12352">
    <property type="entry name" value="SECRETED MODULAR CALCIUM-BINDING PROTEIN"/>
    <property type="match status" value="1"/>
</dbReference>
<dbReference type="FunFam" id="4.10.800.10:FF:000001">
    <property type="entry name" value="Testican-3 isoform 2"/>
    <property type="match status" value="1"/>
</dbReference>
<dbReference type="PROSITE" id="PS51162">
    <property type="entry name" value="THYROGLOBULIN_1_2"/>
    <property type="match status" value="1"/>
</dbReference>
<reference evidence="9" key="1">
    <citation type="submission" date="2025-08" db="UniProtKB">
        <authorList>
            <consortium name="Ensembl"/>
        </authorList>
    </citation>
    <scope>IDENTIFICATION</scope>
</reference>
<feature type="chain" id="PRO_5017280256" description="Thyroglobulin type-1 domain-containing protein" evidence="7">
    <location>
        <begin position="21"/>
        <end position="125"/>
    </location>
</feature>
<name>A0A3B5MG00_9TELE</name>
<evidence type="ECO:0000256" key="1">
    <source>
        <dbReference type="ARBA" id="ARBA00004613"/>
    </source>
</evidence>
<evidence type="ECO:0000259" key="8">
    <source>
        <dbReference type="PROSITE" id="PS51162"/>
    </source>
</evidence>
<dbReference type="InterPro" id="IPR000716">
    <property type="entry name" value="Thyroglobulin_1"/>
</dbReference>
<dbReference type="SMART" id="SM00211">
    <property type="entry name" value="TY"/>
    <property type="match status" value="1"/>
</dbReference>
<protein>
    <recommendedName>
        <fullName evidence="8">Thyroglobulin type-1 domain-containing protein</fullName>
    </recommendedName>
</protein>
<evidence type="ECO:0000313" key="9">
    <source>
        <dbReference type="Ensembl" id="ENSXCOP00000023248.1"/>
    </source>
</evidence>
<evidence type="ECO:0000256" key="4">
    <source>
        <dbReference type="ARBA" id="ARBA00023157"/>
    </source>
</evidence>
<dbReference type="GO" id="GO:0005604">
    <property type="term" value="C:basement membrane"/>
    <property type="evidence" value="ECO:0007669"/>
    <property type="project" value="TreeGrafter"/>
</dbReference>
<dbReference type="GeneTree" id="ENSGT01120000272251"/>
<dbReference type="PANTHER" id="PTHR12352:SF3">
    <property type="entry name" value="NIDOGEN-2"/>
    <property type="match status" value="1"/>
</dbReference>
<dbReference type="Proteomes" id="UP000261380">
    <property type="component" value="Unplaced"/>
</dbReference>
<dbReference type="PROSITE" id="PS00484">
    <property type="entry name" value="THYROGLOBULIN_1_1"/>
    <property type="match status" value="1"/>
</dbReference>
<keyword evidence="3" id="KW-0677">Repeat</keyword>
<feature type="disulfide bond" evidence="6">
    <location>
        <begin position="56"/>
        <end position="63"/>
    </location>
</feature>
<evidence type="ECO:0000313" key="10">
    <source>
        <dbReference type="Proteomes" id="UP000261380"/>
    </source>
</evidence>
<feature type="signal peptide" evidence="7">
    <location>
        <begin position="1"/>
        <end position="20"/>
    </location>
</feature>
<dbReference type="Pfam" id="PF00086">
    <property type="entry name" value="Thyroglobulin_1"/>
    <property type="match status" value="1"/>
</dbReference>
<evidence type="ECO:0000256" key="5">
    <source>
        <dbReference type="ARBA" id="ARBA00023180"/>
    </source>
</evidence>
<keyword evidence="10" id="KW-1185">Reference proteome</keyword>
<feature type="domain" description="Thyroglobulin type-1" evidence="8">
    <location>
        <begin position="17"/>
        <end position="87"/>
    </location>
</feature>
<dbReference type="CDD" id="cd00191">
    <property type="entry name" value="TY"/>
    <property type="match status" value="1"/>
</dbReference>
<evidence type="ECO:0000256" key="3">
    <source>
        <dbReference type="ARBA" id="ARBA00022737"/>
    </source>
</evidence>
<evidence type="ECO:0000256" key="7">
    <source>
        <dbReference type="SAM" id="SignalP"/>
    </source>
</evidence>
<proteinExistence type="predicted"/>
<dbReference type="Ensembl" id="ENSXCOT00000023526.1">
    <property type="protein sequence ID" value="ENSXCOP00000023248.1"/>
    <property type="gene ID" value="ENSXCOG00000017348.1"/>
</dbReference>
<evidence type="ECO:0000256" key="2">
    <source>
        <dbReference type="ARBA" id="ARBA00022525"/>
    </source>
</evidence>
<dbReference type="GO" id="GO:0005615">
    <property type="term" value="C:extracellular space"/>
    <property type="evidence" value="ECO:0007669"/>
    <property type="project" value="TreeGrafter"/>
</dbReference>
<keyword evidence="5" id="KW-0325">Glycoprotein</keyword>
<dbReference type="InterPro" id="IPR051950">
    <property type="entry name" value="Dev_reg/Prot_inhib"/>
</dbReference>
<comment type="subcellular location">
    <subcellularLocation>
        <location evidence="1">Secreted</location>
    </subcellularLocation>
</comment>
<dbReference type="InterPro" id="IPR036857">
    <property type="entry name" value="Thyroglobulin_1_sf"/>
</dbReference>
<evidence type="ECO:0000256" key="6">
    <source>
        <dbReference type="PROSITE-ProRule" id="PRU00500"/>
    </source>
</evidence>
<dbReference type="GO" id="GO:0007160">
    <property type="term" value="P:cell-matrix adhesion"/>
    <property type="evidence" value="ECO:0007669"/>
    <property type="project" value="TreeGrafter"/>
</dbReference>
<accession>A0A3B5MG00</accession>
<dbReference type="SUPFAM" id="SSF57610">
    <property type="entry name" value="Thyroglobulin type-1 domain"/>
    <property type="match status" value="1"/>
</dbReference>
<dbReference type="AlphaFoldDB" id="A0A3B5MG00"/>
<dbReference type="Gene3D" id="4.10.800.10">
    <property type="entry name" value="Thyroglobulin type-1"/>
    <property type="match status" value="1"/>
</dbReference>
<keyword evidence="4 6" id="KW-1015">Disulfide bond</keyword>
<keyword evidence="2" id="KW-0964">Secreted</keyword>
<reference evidence="9" key="2">
    <citation type="submission" date="2025-09" db="UniProtKB">
        <authorList>
            <consortium name="Ensembl"/>
        </authorList>
    </citation>
    <scope>IDENTIFICATION</scope>
</reference>
<keyword evidence="7" id="KW-0732">Signal</keyword>
<comment type="caution">
    <text evidence="6">Lacks conserved residue(s) required for the propagation of feature annotation.</text>
</comment>